<organism evidence="2 3">
    <name type="scientific">Pseudofulvibacter geojedonensis</name>
    <dbReference type="NCBI Taxonomy" id="1123758"/>
    <lineage>
        <taxon>Bacteria</taxon>
        <taxon>Pseudomonadati</taxon>
        <taxon>Bacteroidota</taxon>
        <taxon>Flavobacteriia</taxon>
        <taxon>Flavobacteriales</taxon>
        <taxon>Flavobacteriaceae</taxon>
        <taxon>Pseudofulvibacter</taxon>
    </lineage>
</organism>
<name>A0ABW3I539_9FLAO</name>
<dbReference type="EMBL" id="JBHTJM010000010">
    <property type="protein sequence ID" value="MFD0964747.1"/>
    <property type="molecule type" value="Genomic_DNA"/>
</dbReference>
<accession>A0ABW3I539</accession>
<dbReference type="InterPro" id="IPR016920">
    <property type="entry name" value="UCP029477"/>
</dbReference>
<sequence length="146" mass="16876">MNNYTEEVSDKLNGLLEKNYDAAQGYKTAAENVDNEILTKFFNRRQKEREKFGNQLKEEIKSYGQTPEMRGSVLGKTHRMWMNAKTFFTENNQQAILDEVLRGEKEAIKEYNEVINTKKNLPQSTLDMLTSHRDAILLDAVAVNNL</sequence>
<dbReference type="Proteomes" id="UP001596997">
    <property type="component" value="Unassembled WGS sequence"/>
</dbReference>
<dbReference type="InterPro" id="IPR009078">
    <property type="entry name" value="Ferritin-like_SF"/>
</dbReference>
<keyword evidence="3" id="KW-1185">Reference proteome</keyword>
<dbReference type="Gene3D" id="1.20.1260.10">
    <property type="match status" value="1"/>
</dbReference>
<reference evidence="3" key="1">
    <citation type="journal article" date="2019" name="Int. J. Syst. Evol. Microbiol.">
        <title>The Global Catalogue of Microorganisms (GCM) 10K type strain sequencing project: providing services to taxonomists for standard genome sequencing and annotation.</title>
        <authorList>
            <consortium name="The Broad Institute Genomics Platform"/>
            <consortium name="The Broad Institute Genome Sequencing Center for Infectious Disease"/>
            <person name="Wu L."/>
            <person name="Ma J."/>
        </authorList>
    </citation>
    <scope>NUCLEOTIDE SEQUENCE [LARGE SCALE GENOMIC DNA]</scope>
    <source>
        <strain evidence="3">CCUG 62114</strain>
    </source>
</reference>
<dbReference type="Pfam" id="PF09537">
    <property type="entry name" value="DUF2383"/>
    <property type="match status" value="1"/>
</dbReference>
<dbReference type="PIRSF" id="PIRSF029477">
    <property type="entry name" value="UCP029477"/>
    <property type="match status" value="1"/>
</dbReference>
<comment type="caution">
    <text evidence="2">The sequence shown here is derived from an EMBL/GenBank/DDBJ whole genome shotgun (WGS) entry which is preliminary data.</text>
</comment>
<proteinExistence type="predicted"/>
<dbReference type="InterPro" id="IPR019052">
    <property type="entry name" value="DUF2383"/>
</dbReference>
<evidence type="ECO:0000259" key="1">
    <source>
        <dbReference type="Pfam" id="PF09537"/>
    </source>
</evidence>
<dbReference type="RefSeq" id="WP_377716296.1">
    <property type="nucleotide sequence ID" value="NZ_JBHTJM010000010.1"/>
</dbReference>
<dbReference type="InterPro" id="IPR011971">
    <property type="entry name" value="CHP02284"/>
</dbReference>
<dbReference type="NCBIfam" id="TIGR02284">
    <property type="entry name" value="PA2169 family four-helix-bundle protein"/>
    <property type="match status" value="1"/>
</dbReference>
<evidence type="ECO:0000313" key="2">
    <source>
        <dbReference type="EMBL" id="MFD0964747.1"/>
    </source>
</evidence>
<dbReference type="SUPFAM" id="SSF47240">
    <property type="entry name" value="Ferritin-like"/>
    <property type="match status" value="1"/>
</dbReference>
<feature type="domain" description="DUF2383" evidence="1">
    <location>
        <begin position="8"/>
        <end position="116"/>
    </location>
</feature>
<gene>
    <name evidence="2" type="ORF">ACFQ1O_12100</name>
</gene>
<protein>
    <submittedName>
        <fullName evidence="2">PA2169 family four-helix-bundle protein</fullName>
    </submittedName>
</protein>
<dbReference type="InterPro" id="IPR012347">
    <property type="entry name" value="Ferritin-like"/>
</dbReference>
<evidence type="ECO:0000313" key="3">
    <source>
        <dbReference type="Proteomes" id="UP001596997"/>
    </source>
</evidence>